<keyword evidence="3" id="KW-1185">Reference proteome</keyword>
<evidence type="ECO:0000256" key="1">
    <source>
        <dbReference type="SAM" id="Phobius"/>
    </source>
</evidence>
<sequence length="32" mass="3548">MTTFQALTLMISFSSMIIALLAVVIAIFNMKK</sequence>
<dbReference type="Proteomes" id="UP001341820">
    <property type="component" value="Unassembled WGS sequence"/>
</dbReference>
<feature type="transmembrane region" description="Helical" evidence="1">
    <location>
        <begin position="6"/>
        <end position="28"/>
    </location>
</feature>
<keyword evidence="1" id="KW-0812">Transmembrane</keyword>
<reference evidence="2 3" key="1">
    <citation type="submission" date="2023-03" db="EMBL/GenBank/DDBJ databases">
        <title>Bacillus Genome Sequencing.</title>
        <authorList>
            <person name="Dunlap C."/>
        </authorList>
    </citation>
    <scope>NUCLEOTIDE SEQUENCE [LARGE SCALE GENOMIC DNA]</scope>
    <source>
        <strain evidence="2 3">B-4107</strain>
    </source>
</reference>
<dbReference type="InterPro" id="IPR031616">
    <property type="entry name" value="BsrE-like"/>
</dbReference>
<proteinExistence type="predicted"/>
<organism evidence="2 3">
    <name type="scientific">Shouchella miscanthi</name>
    <dbReference type="NCBI Taxonomy" id="2598861"/>
    <lineage>
        <taxon>Bacteria</taxon>
        <taxon>Bacillati</taxon>
        <taxon>Bacillota</taxon>
        <taxon>Bacilli</taxon>
        <taxon>Bacillales</taxon>
        <taxon>Bacillaceae</taxon>
        <taxon>Shouchella</taxon>
    </lineage>
</organism>
<keyword evidence="1" id="KW-1133">Transmembrane helix</keyword>
<dbReference type="Pfam" id="PF16935">
    <property type="entry name" value="Hol_Tox"/>
    <property type="match status" value="1"/>
</dbReference>
<evidence type="ECO:0000313" key="3">
    <source>
        <dbReference type="Proteomes" id="UP001341820"/>
    </source>
</evidence>
<dbReference type="EMBL" id="JAROAS010000040">
    <property type="protein sequence ID" value="MED4129764.1"/>
    <property type="molecule type" value="Genomic_DNA"/>
</dbReference>
<evidence type="ECO:0000313" key="2">
    <source>
        <dbReference type="EMBL" id="MED4129764.1"/>
    </source>
</evidence>
<name>A0ABU6NNK3_9BACI</name>
<dbReference type="RefSeq" id="WP_328238418.1">
    <property type="nucleotide sequence ID" value="NZ_JAROAS010000040.1"/>
</dbReference>
<comment type="caution">
    <text evidence="2">The sequence shown here is derived from an EMBL/GenBank/DDBJ whole genome shotgun (WGS) entry which is preliminary data.</text>
</comment>
<keyword evidence="1" id="KW-0472">Membrane</keyword>
<gene>
    <name evidence="2" type="ORF">P5F74_16635</name>
</gene>
<accession>A0ABU6NNK3</accession>
<protein>
    <submittedName>
        <fullName evidence="2">Holin-like toxin</fullName>
    </submittedName>
</protein>